<evidence type="ECO:0000256" key="1">
    <source>
        <dbReference type="ARBA" id="ARBA00022679"/>
    </source>
</evidence>
<gene>
    <name evidence="9" type="primary">ORF1a</name>
</gene>
<feature type="domain" description="(+)RNA virus helicase C-terminal" evidence="7">
    <location>
        <begin position="1799"/>
        <end position="2133"/>
    </location>
</feature>
<dbReference type="InterPro" id="IPR027417">
    <property type="entry name" value="P-loop_NTPase"/>
</dbReference>
<dbReference type="GO" id="GO:0008174">
    <property type="term" value="F:mRNA methyltransferase activity"/>
    <property type="evidence" value="ECO:0007669"/>
    <property type="project" value="UniProtKB-UniRule"/>
</dbReference>
<dbReference type="InterPro" id="IPR002588">
    <property type="entry name" value="Alphavirus-like_MT_dom"/>
</dbReference>
<name>A0A6M4EKE7_9CLOS</name>
<organism evidence="9">
    <name type="scientific">Pineapple mealybug wilt-associated virus 3</name>
    <dbReference type="NCBI Taxonomy" id="373861"/>
    <lineage>
        <taxon>Viruses</taxon>
        <taxon>Riboviria</taxon>
        <taxon>Orthornavirae</taxon>
        <taxon>Kitrinoviricota</taxon>
        <taxon>Alsuviricetes</taxon>
        <taxon>Martellivirales</taxon>
        <taxon>Closteroviridae</taxon>
        <taxon>Ampelovirus</taxon>
        <taxon>Ampelovirus triananas</taxon>
    </lineage>
</organism>
<sequence>MYKRGKKTISQLENRTNILSFPYIRTNKTTKEKYERELVVKTKIPTAKERKLKFFYDPPVIKFTPVFPQKPRSCPTSPTRQSRGPSPNSFPYKKNPTDGTSSPRSQTSQRSNNSGTYVWVAKSQVPVPTREAVSPSLRSESSSGRSERESSGIIANRVGIPATSNSTIRRGYEHYNRRTSGEIPRRTFNPRTCPKGRRDQGRTKNTTPQVAASVANTIPIKQQPVRIDEEVPLLLRNKPYLTRNAETGVVHVDLTSLPSKLELTLTDWLDEKGHLASDFVKNFVVDRLHKDLLKQLRSVVLIGRRAIAHVFSDAGRYLGKVILNEKMWFYYQTAGRSHNEYISCGAGVVSRLFLKNRFPTLHEVISHDWAKGYSALDHVTLYDPMLNRNVRASRGYCWLPLFLNSHIPVSKYPTSPLVRLNYLRHLFGEIPLIKTGTFYHYSQTGLKDKTLPNVLVGATHQPDEIESLPLSLLVEDPLLNTAIDSVVKKMTMRETSHFQNTVDDLVESAIKSDLRAREKTRFKIPYHMEPDQVDILKKMLHISSVQVGFEPAGAHPIFNAMRKFFNEMNARAFKGVTVSDIGGSVVNCLSQNLSNVHVCAPIVDVKDAGRISKLSIDVINRAVDHSSGGGKLATFISNLGSLSVCHKRVPHCSYPSTVITMVDVYDVRIETLLYAMEKKGSVLAKVFLMFPPEILSGEKIATYPGTTLTVTRDGDSLVYFIGSTGDAYVHSYSTVSSYLTKAVVLSNSGCSYYIEVNTQYGPYLEITISLSKPVSYRKLWRRLVPWNANQTKITFPITDRYGSSTQKSVYVERDFVRRSLAYAANVCNTTDDRTYEYVMSNFRSQTTMMVVGSKIVHSRVDFSNDLLVEVPTAILHEAVNRRNSAVKSMKVSRQHKLVKFAKAVFTFLSEPIRVLLRSLYKSLPEQVIQWFTSINKSEYSIEDTADEIITEADCQIGSLNTECENMEEIFNIAQALAVLSSKSGVVEDEEEIQPDTSESPLEERECAEVNDTSSKGSLNGGATGNWYDFLLPATANAESGDCWRALLWRVMRRLTRVVQSWATPLGAIKSWLLSLFLTILRFLKFRTSQQSAEQKVEKNLCKSLLGFLRSLLFNNVVQLSQLVRSCGDGINHLGKSCASHSMNVLNKIATSTQSYVNQAATSLGEAAANSATKIGEKIKSNLAERLTNLKIRTAMVLKAAGLPYPQEWIPDKTFKTWLIQEVGKHVPHIAIAALLSGAVYASFTDNAVRRNVNVLFGKVLSFLNKTVYTPIRKYISRIRIESKLSLGLSLLGLLMKDAVLLTSTLSCYNHLTHIAFPVYLGAEISNLTQRCWVRKNPITIGLLLRIALSKEGFLAYRSPIKIDEGEVVSPRDPTDIVPDVSFSNRKQVLARALDVFRLNATKTGPDSHTTPLEATVDAKTPKKVEEILEGKGSLDKVQPHTIGTEQNLTNAPAQNVECLKATTEIHPTKFSSGDLLGKNKIVGSVGVEEFEVDSTNSDEAMLCLDELLEQCNSKNDPTGLKDPLSKSKCAITLHEEGECSNTDKINEWMRDAHTALRFTGGFKPPIVVNLPGHSDKPSIKTSSPSPVVEVRECKSTSEIQSVHSTERYVPPHRRANSDGGVETVKAADIRACQVTSTIPSVVTVPAGKPSKMIRMHTSLIDEASSVLGVAFKSKVDLLNVGFYRNLTRRVSGNSNKAKVFEALAHSLHGLRMEVDAIDKVLKAPKPLIGNRNDLFTRDIQELNMVQKTNSANFKIEDPASNMVGLLGERRLIFNNDKILKEPHDIVFVPPFDISFNLVRTLSILLMLKDLTNEDLDNALETCSFVNAVPGAGKTYSIKQQMLNWKSTAKKGELLLVLTACRNSAQSLKTFVSENALDKVLSVMTIDSYLFQTRRGSPCKYAKILIDECYMVHAGIIIVLLAYAKPESVTLFGDRRQVPFINRMKLLQDDKGMLVPNGNYSEMLTTYRCPADICWWMSTVQFQKRGGKLYSGDVKLISKHPILKSVTRKEFSKTDNTLFNDVDRIMTFTQNEKNELISDFLNGRHGDRQRAMDLIGTVAESQGETYKRVKLVCFKPTDDQVFSSLPHRLVSLTRHTVSLQYICVPSKMNKGIGADVEAIMNLERRVAANFTIQQCV</sequence>
<protein>
    <submittedName>
        <fullName evidence="9">Polyprotein</fullName>
    </submittedName>
</protein>
<feature type="compositionally biased region" description="Low complexity" evidence="6">
    <location>
        <begin position="134"/>
        <end position="144"/>
    </location>
</feature>
<keyword evidence="2" id="KW-0547">Nucleotide-binding</keyword>
<evidence type="ECO:0000256" key="5">
    <source>
        <dbReference type="ARBA" id="ARBA00022840"/>
    </source>
</evidence>
<accession>A0A6M4EKE7</accession>
<feature type="compositionally biased region" description="Polar residues" evidence="6">
    <location>
        <begin position="74"/>
        <end position="89"/>
    </location>
</feature>
<evidence type="ECO:0000256" key="4">
    <source>
        <dbReference type="ARBA" id="ARBA00022801"/>
    </source>
</evidence>
<dbReference type="Gene3D" id="3.40.50.300">
    <property type="entry name" value="P-loop containing nucleotide triphosphate hydrolases"/>
    <property type="match status" value="2"/>
</dbReference>
<evidence type="ECO:0000256" key="2">
    <source>
        <dbReference type="ARBA" id="ARBA00022741"/>
    </source>
</evidence>
<dbReference type="Pfam" id="PF01443">
    <property type="entry name" value="Viral_helicase1"/>
    <property type="match status" value="1"/>
</dbReference>
<dbReference type="InterPro" id="IPR027351">
    <property type="entry name" value="(+)RNA_virus_helicase_core_dom"/>
</dbReference>
<keyword evidence="4" id="KW-0378">Hydrolase</keyword>
<dbReference type="SUPFAM" id="SSF52540">
    <property type="entry name" value="P-loop containing nucleoside triphosphate hydrolases"/>
    <property type="match status" value="1"/>
</dbReference>
<keyword evidence="1" id="KW-0808">Transferase</keyword>
<dbReference type="GO" id="GO:0075523">
    <property type="term" value="P:viral translational frameshifting"/>
    <property type="evidence" value="ECO:0007669"/>
    <property type="project" value="UniProtKB-KW"/>
</dbReference>
<keyword evidence="3" id="KW-0688">Ribosomal frameshifting</keyword>
<feature type="region of interest" description="Disordered" evidence="6">
    <location>
        <begin position="66"/>
        <end position="154"/>
    </location>
</feature>
<feature type="domain" description="Alphavirus-like MT" evidence="8">
    <location>
        <begin position="546"/>
        <end position="739"/>
    </location>
</feature>
<evidence type="ECO:0000259" key="7">
    <source>
        <dbReference type="PROSITE" id="PS51657"/>
    </source>
</evidence>
<proteinExistence type="predicted"/>
<dbReference type="GO" id="GO:0016787">
    <property type="term" value="F:hydrolase activity"/>
    <property type="evidence" value="ECO:0007669"/>
    <property type="project" value="UniProtKB-KW"/>
</dbReference>
<dbReference type="EMBL" id="MN539274">
    <property type="protein sequence ID" value="QJQ80362.1"/>
    <property type="molecule type" value="Genomic_RNA"/>
</dbReference>
<feature type="compositionally biased region" description="Low complexity" evidence="6">
    <location>
        <begin position="99"/>
        <end position="115"/>
    </location>
</feature>
<evidence type="ECO:0000259" key="8">
    <source>
        <dbReference type="PROSITE" id="PS51743"/>
    </source>
</evidence>
<dbReference type="Pfam" id="PF01660">
    <property type="entry name" value="Vmethyltransf"/>
    <property type="match status" value="1"/>
</dbReference>
<evidence type="ECO:0000256" key="3">
    <source>
        <dbReference type="ARBA" id="ARBA00022758"/>
    </source>
</evidence>
<dbReference type="PROSITE" id="PS51657">
    <property type="entry name" value="PSRV_HELICASE"/>
    <property type="match status" value="1"/>
</dbReference>
<dbReference type="GO" id="GO:0006396">
    <property type="term" value="P:RNA processing"/>
    <property type="evidence" value="ECO:0007669"/>
    <property type="project" value="InterPro"/>
</dbReference>
<evidence type="ECO:0000313" key="9">
    <source>
        <dbReference type="EMBL" id="QJQ80362.1"/>
    </source>
</evidence>
<dbReference type="GO" id="GO:0005524">
    <property type="term" value="F:ATP binding"/>
    <property type="evidence" value="ECO:0007669"/>
    <property type="project" value="UniProtKB-KW"/>
</dbReference>
<reference evidence="9" key="1">
    <citation type="journal article" date="2020" name="Trop. Plant Pathol.">
        <title>Further genomic characterization of pineapple mealybug wilt-associated viruses using high-throughput sequencing.</title>
        <authorList>
            <person name="Green J.C."/>
            <person name="Rwahnih M.A."/>
            <person name="Olmedo-Velarde A."/>
            <person name="Melzer M.J."/>
            <person name="Hamim I."/>
            <person name="Borth W.B."/>
            <person name="Brower T.M."/>
            <person name="Hu J.S."/>
        </authorList>
    </citation>
    <scope>NUCLEOTIDE SEQUENCE</scope>
    <source>
        <strain evidence="9">HANA158</strain>
    </source>
</reference>
<feature type="region of interest" description="Disordered" evidence="6">
    <location>
        <begin position="182"/>
        <end position="209"/>
    </location>
</feature>
<dbReference type="GO" id="GO:0016556">
    <property type="term" value="P:mRNA modification"/>
    <property type="evidence" value="ECO:0007669"/>
    <property type="project" value="InterPro"/>
</dbReference>
<dbReference type="GO" id="GO:0003723">
    <property type="term" value="F:RNA binding"/>
    <property type="evidence" value="ECO:0007669"/>
    <property type="project" value="InterPro"/>
</dbReference>
<evidence type="ECO:0000256" key="6">
    <source>
        <dbReference type="SAM" id="MobiDB-lite"/>
    </source>
</evidence>
<keyword evidence="5" id="KW-0067">ATP-binding</keyword>
<dbReference type="PROSITE" id="PS51743">
    <property type="entry name" value="ALPHAVIRUS_MT"/>
    <property type="match status" value="1"/>
</dbReference>